<name>A0A9P8ZX21_9PEZI</name>
<evidence type="ECO:0000313" key="2">
    <source>
        <dbReference type="EMBL" id="KAH6653641.1"/>
    </source>
</evidence>
<dbReference type="OrthoDB" id="411394at2759"/>
<dbReference type="SUPFAM" id="SSF56112">
    <property type="entry name" value="Protein kinase-like (PK-like)"/>
    <property type="match status" value="1"/>
</dbReference>
<feature type="domain" description="Protein kinase" evidence="1">
    <location>
        <begin position="1"/>
        <end position="117"/>
    </location>
</feature>
<dbReference type="InterPro" id="IPR000719">
    <property type="entry name" value="Prot_kinase_dom"/>
</dbReference>
<dbReference type="InterPro" id="IPR011009">
    <property type="entry name" value="Kinase-like_dom_sf"/>
</dbReference>
<proteinExistence type="predicted"/>
<dbReference type="Proteomes" id="UP000758603">
    <property type="component" value="Unassembled WGS sequence"/>
</dbReference>
<reference evidence="2" key="1">
    <citation type="journal article" date="2021" name="Nat. Commun.">
        <title>Genetic determinants of endophytism in the Arabidopsis root mycobiome.</title>
        <authorList>
            <person name="Mesny F."/>
            <person name="Miyauchi S."/>
            <person name="Thiergart T."/>
            <person name="Pickel B."/>
            <person name="Atanasova L."/>
            <person name="Karlsson M."/>
            <person name="Huettel B."/>
            <person name="Barry K.W."/>
            <person name="Haridas S."/>
            <person name="Chen C."/>
            <person name="Bauer D."/>
            <person name="Andreopoulos W."/>
            <person name="Pangilinan J."/>
            <person name="LaButti K."/>
            <person name="Riley R."/>
            <person name="Lipzen A."/>
            <person name="Clum A."/>
            <person name="Drula E."/>
            <person name="Henrissat B."/>
            <person name="Kohler A."/>
            <person name="Grigoriev I.V."/>
            <person name="Martin F.M."/>
            <person name="Hacquard S."/>
        </authorList>
    </citation>
    <scope>NUCLEOTIDE SEQUENCE</scope>
    <source>
        <strain evidence="2">MPI-SDFR-AT-0073</strain>
    </source>
</reference>
<dbReference type="GO" id="GO:0005524">
    <property type="term" value="F:ATP binding"/>
    <property type="evidence" value="ECO:0007669"/>
    <property type="project" value="InterPro"/>
</dbReference>
<sequence>ATLSSLEHETAIYKHLEGLQGSQVPVCLGAIDLHDMGRIHYYDHRVCIEYLLLLSHGSPIDEAVRAGEVKSCLRAIHRACVVHRDVRRTNVLRNTDTGELMLIDFERSVVEAGQKPM</sequence>
<accession>A0A9P8ZX21</accession>
<dbReference type="EMBL" id="JAGPXC010000005">
    <property type="protein sequence ID" value="KAH6653641.1"/>
    <property type="molecule type" value="Genomic_DNA"/>
</dbReference>
<dbReference type="Gene3D" id="1.10.510.10">
    <property type="entry name" value="Transferase(Phosphotransferase) domain 1"/>
    <property type="match status" value="1"/>
</dbReference>
<evidence type="ECO:0000313" key="3">
    <source>
        <dbReference type="Proteomes" id="UP000758603"/>
    </source>
</evidence>
<feature type="non-terminal residue" evidence="2">
    <location>
        <position position="1"/>
    </location>
</feature>
<feature type="non-terminal residue" evidence="2">
    <location>
        <position position="117"/>
    </location>
</feature>
<organism evidence="2 3">
    <name type="scientific">Truncatella angustata</name>
    <dbReference type="NCBI Taxonomy" id="152316"/>
    <lineage>
        <taxon>Eukaryota</taxon>
        <taxon>Fungi</taxon>
        <taxon>Dikarya</taxon>
        <taxon>Ascomycota</taxon>
        <taxon>Pezizomycotina</taxon>
        <taxon>Sordariomycetes</taxon>
        <taxon>Xylariomycetidae</taxon>
        <taxon>Amphisphaeriales</taxon>
        <taxon>Sporocadaceae</taxon>
        <taxon>Truncatella</taxon>
    </lineage>
</organism>
<evidence type="ECO:0000259" key="1">
    <source>
        <dbReference type="PROSITE" id="PS50011"/>
    </source>
</evidence>
<dbReference type="RefSeq" id="XP_045957918.1">
    <property type="nucleotide sequence ID" value="XM_046097085.1"/>
</dbReference>
<protein>
    <recommendedName>
        <fullName evidence="1">Protein kinase domain-containing protein</fullName>
    </recommendedName>
</protein>
<dbReference type="GO" id="GO:0004672">
    <property type="term" value="F:protein kinase activity"/>
    <property type="evidence" value="ECO:0007669"/>
    <property type="project" value="InterPro"/>
</dbReference>
<keyword evidence="3" id="KW-1185">Reference proteome</keyword>
<dbReference type="AlphaFoldDB" id="A0A9P8ZX21"/>
<dbReference type="GeneID" id="70125977"/>
<comment type="caution">
    <text evidence="2">The sequence shown here is derived from an EMBL/GenBank/DDBJ whole genome shotgun (WGS) entry which is preliminary data.</text>
</comment>
<gene>
    <name evidence="2" type="ORF">BKA67DRAFT_501270</name>
</gene>
<dbReference type="PROSITE" id="PS50011">
    <property type="entry name" value="PROTEIN_KINASE_DOM"/>
    <property type="match status" value="1"/>
</dbReference>